<dbReference type="AlphaFoldDB" id="A0AAE3EHA7"/>
<dbReference type="CDD" id="cd17546">
    <property type="entry name" value="REC_hyHK_CKI1_RcsC-like"/>
    <property type="match status" value="1"/>
</dbReference>
<comment type="caution">
    <text evidence="3">The sequence shown here is derived from an EMBL/GenBank/DDBJ whole genome shotgun (WGS) entry which is preliminary data.</text>
</comment>
<organism evidence="3 4">
    <name type="scientific">Teretinema zuelzerae</name>
    <dbReference type="NCBI Taxonomy" id="156"/>
    <lineage>
        <taxon>Bacteria</taxon>
        <taxon>Pseudomonadati</taxon>
        <taxon>Spirochaetota</taxon>
        <taxon>Spirochaetia</taxon>
        <taxon>Spirochaetales</taxon>
        <taxon>Treponemataceae</taxon>
        <taxon>Teretinema</taxon>
    </lineage>
</organism>
<dbReference type="PANTHER" id="PTHR43228">
    <property type="entry name" value="TWO-COMPONENT RESPONSE REGULATOR"/>
    <property type="match status" value="1"/>
</dbReference>
<evidence type="ECO:0000256" key="1">
    <source>
        <dbReference type="PROSITE-ProRule" id="PRU00169"/>
    </source>
</evidence>
<keyword evidence="1" id="KW-0597">Phosphoprotein</keyword>
<keyword evidence="4" id="KW-1185">Reference proteome</keyword>
<dbReference type="PANTHER" id="PTHR43228:SF1">
    <property type="entry name" value="TWO-COMPONENT RESPONSE REGULATOR ARR22"/>
    <property type="match status" value="1"/>
</dbReference>
<sequence length="130" mass="14731">MKVLIVEDDFTSRLLMQGLFEPYGLTHTCVNGREGVEAFRKALEDNAPYDLVCLDIMMPDMDGQAALKQIREIEENAGIFSTSGVRIIMTTALDDRKNIMTAFKEQCDAYLVKPIDREKLLDTLRSLNLI</sequence>
<dbReference type="Proteomes" id="UP001198163">
    <property type="component" value="Unassembled WGS sequence"/>
</dbReference>
<dbReference type="Gene3D" id="3.40.50.2300">
    <property type="match status" value="1"/>
</dbReference>
<feature type="domain" description="Response regulatory" evidence="2">
    <location>
        <begin position="2"/>
        <end position="128"/>
    </location>
</feature>
<name>A0AAE3EHA7_9SPIR</name>
<dbReference type="Pfam" id="PF00072">
    <property type="entry name" value="Response_reg"/>
    <property type="match status" value="1"/>
</dbReference>
<evidence type="ECO:0000259" key="2">
    <source>
        <dbReference type="PROSITE" id="PS50110"/>
    </source>
</evidence>
<proteinExistence type="predicted"/>
<dbReference type="PROSITE" id="PS50110">
    <property type="entry name" value="RESPONSE_REGULATORY"/>
    <property type="match status" value="1"/>
</dbReference>
<gene>
    <name evidence="3" type="ORF">K7J14_02910</name>
</gene>
<dbReference type="InterPro" id="IPR001789">
    <property type="entry name" value="Sig_transdc_resp-reg_receiver"/>
</dbReference>
<dbReference type="EMBL" id="JAINWA010000001">
    <property type="protein sequence ID" value="MCD1653648.1"/>
    <property type="molecule type" value="Genomic_DNA"/>
</dbReference>
<accession>A0AAE3EHA7</accession>
<evidence type="ECO:0000313" key="3">
    <source>
        <dbReference type="EMBL" id="MCD1653648.1"/>
    </source>
</evidence>
<evidence type="ECO:0000313" key="4">
    <source>
        <dbReference type="Proteomes" id="UP001198163"/>
    </source>
</evidence>
<feature type="modified residue" description="4-aspartylphosphate" evidence="1">
    <location>
        <position position="55"/>
    </location>
</feature>
<dbReference type="InterPro" id="IPR011006">
    <property type="entry name" value="CheY-like_superfamily"/>
</dbReference>
<protein>
    <submittedName>
        <fullName evidence="3">Response regulator</fullName>
    </submittedName>
</protein>
<dbReference type="SUPFAM" id="SSF52172">
    <property type="entry name" value="CheY-like"/>
    <property type="match status" value="1"/>
</dbReference>
<dbReference type="RefSeq" id="WP_230752886.1">
    <property type="nucleotide sequence ID" value="NZ_JAINWA010000001.1"/>
</dbReference>
<dbReference type="GO" id="GO:0000160">
    <property type="term" value="P:phosphorelay signal transduction system"/>
    <property type="evidence" value="ECO:0007669"/>
    <property type="project" value="InterPro"/>
</dbReference>
<reference evidence="3" key="1">
    <citation type="submission" date="2021-08" db="EMBL/GenBank/DDBJ databases">
        <title>Comparative analyses of Brucepasteria parasyntrophica and Teretinema zuelzerae.</title>
        <authorList>
            <person name="Song Y."/>
            <person name="Brune A."/>
        </authorList>
    </citation>
    <scope>NUCLEOTIDE SEQUENCE</scope>
    <source>
        <strain evidence="3">DSM 1903</strain>
    </source>
</reference>
<dbReference type="InterPro" id="IPR052048">
    <property type="entry name" value="ST_Response_Regulator"/>
</dbReference>
<dbReference type="SMART" id="SM00448">
    <property type="entry name" value="REC"/>
    <property type="match status" value="1"/>
</dbReference>